<comment type="caution">
    <text evidence="1">The sequence shown here is derived from an EMBL/GenBank/DDBJ whole genome shotgun (WGS) entry which is preliminary data.</text>
</comment>
<dbReference type="AlphaFoldDB" id="A0A9W9L832"/>
<keyword evidence="2" id="KW-1185">Reference proteome</keyword>
<accession>A0A9W9L832</accession>
<name>A0A9W9L832_9EURO</name>
<proteinExistence type="predicted"/>
<dbReference type="EMBL" id="JAPZBO010000005">
    <property type="protein sequence ID" value="KAJ5315953.1"/>
    <property type="molecule type" value="Genomic_DNA"/>
</dbReference>
<reference evidence="1" key="1">
    <citation type="submission" date="2022-12" db="EMBL/GenBank/DDBJ databases">
        <authorList>
            <person name="Petersen C."/>
        </authorList>
    </citation>
    <scope>NUCLEOTIDE SEQUENCE</scope>
    <source>
        <strain evidence="1">IBT 21472</strain>
    </source>
</reference>
<evidence type="ECO:0000313" key="1">
    <source>
        <dbReference type="EMBL" id="KAJ5315953.1"/>
    </source>
</evidence>
<reference evidence="1" key="2">
    <citation type="journal article" date="2023" name="IMA Fungus">
        <title>Comparative genomic study of the Penicillium genus elucidates a diverse pangenome and 15 lateral gene transfer events.</title>
        <authorList>
            <person name="Petersen C."/>
            <person name="Sorensen T."/>
            <person name="Nielsen M.R."/>
            <person name="Sondergaard T.E."/>
            <person name="Sorensen J.L."/>
            <person name="Fitzpatrick D.A."/>
            <person name="Frisvad J.C."/>
            <person name="Nielsen K.L."/>
        </authorList>
    </citation>
    <scope>NUCLEOTIDE SEQUENCE</scope>
    <source>
        <strain evidence="1">IBT 21472</strain>
    </source>
</reference>
<organism evidence="1 2">
    <name type="scientific">Penicillium atrosanguineum</name>
    <dbReference type="NCBI Taxonomy" id="1132637"/>
    <lineage>
        <taxon>Eukaryota</taxon>
        <taxon>Fungi</taxon>
        <taxon>Dikarya</taxon>
        <taxon>Ascomycota</taxon>
        <taxon>Pezizomycotina</taxon>
        <taxon>Eurotiomycetes</taxon>
        <taxon>Eurotiomycetidae</taxon>
        <taxon>Eurotiales</taxon>
        <taxon>Aspergillaceae</taxon>
        <taxon>Penicillium</taxon>
    </lineage>
</organism>
<evidence type="ECO:0000313" key="2">
    <source>
        <dbReference type="Proteomes" id="UP001147746"/>
    </source>
</evidence>
<protein>
    <submittedName>
        <fullName evidence="1">Uncharacterized protein</fullName>
    </submittedName>
</protein>
<sequence>MSVLRERTSANPSGIPIMICALKPVPDDQKLEVKEGIEWPVEIANVQFYHVSSDTEGLKRPLLATMRQLVEDPNAEFEVVLIVDEELWEKYQEQCGQPVLLPTKSDENL</sequence>
<dbReference type="Proteomes" id="UP001147746">
    <property type="component" value="Unassembled WGS sequence"/>
</dbReference>
<gene>
    <name evidence="1" type="ORF">N7476_006260</name>
</gene>